<feature type="binding site" evidence="12">
    <location>
        <position position="81"/>
    </location>
    <ligand>
        <name>GTP</name>
        <dbReference type="ChEBI" id="CHEBI:37565"/>
    </ligand>
</feature>
<evidence type="ECO:0000313" key="14">
    <source>
        <dbReference type="EMBL" id="SHN50343.1"/>
    </source>
</evidence>
<feature type="binding site" evidence="12">
    <location>
        <position position="37"/>
    </location>
    <ligand>
        <name>[4Fe-4S] cluster</name>
        <dbReference type="ChEBI" id="CHEBI:49883"/>
        <label>1</label>
        <note>4Fe-4S-S-AdoMet</note>
    </ligand>
</feature>
<dbReference type="Pfam" id="PF06463">
    <property type="entry name" value="Mob_synth_C"/>
    <property type="match status" value="1"/>
</dbReference>
<dbReference type="HAMAP" id="MF_01225_B">
    <property type="entry name" value="MoaA_B"/>
    <property type="match status" value="1"/>
</dbReference>
<feature type="binding site" evidence="12">
    <location>
        <position position="274"/>
    </location>
    <ligand>
        <name>[4Fe-4S] cluster</name>
        <dbReference type="ChEBI" id="CHEBI:49883"/>
        <label>2</label>
        <note>4Fe-4S-substrate</note>
    </ligand>
</feature>
<evidence type="ECO:0000256" key="5">
    <source>
        <dbReference type="ARBA" id="ARBA00022741"/>
    </source>
</evidence>
<feature type="binding site" evidence="12">
    <location>
        <position position="112"/>
    </location>
    <ligand>
        <name>GTP</name>
        <dbReference type="ChEBI" id="CHEBI:37565"/>
    </ligand>
</feature>
<feature type="binding site" evidence="12">
    <location>
        <position position="85"/>
    </location>
    <ligand>
        <name>S-adenosyl-L-methionine</name>
        <dbReference type="ChEBI" id="CHEBI:59789"/>
    </ligand>
</feature>
<protein>
    <recommendedName>
        <fullName evidence="1 12">GTP 3',8-cyclase</fullName>
        <ecNumber evidence="1 12">4.1.99.22</ecNumber>
    </recommendedName>
    <alternativeName>
        <fullName evidence="12">Molybdenum cofactor biosynthesis protein A</fullName>
    </alternativeName>
</protein>
<feature type="binding site" evidence="12">
    <location>
        <position position="206"/>
    </location>
    <ligand>
        <name>S-adenosyl-L-methionine</name>
        <dbReference type="ChEBI" id="CHEBI:59789"/>
    </ligand>
</feature>
<dbReference type="CDD" id="cd21117">
    <property type="entry name" value="Twitch_MoaA"/>
    <property type="match status" value="1"/>
</dbReference>
<keyword evidence="9 12" id="KW-0501">Molybdenum cofactor biosynthesis</keyword>
<feature type="binding site" evidence="12">
    <location>
        <position position="43"/>
    </location>
    <ligand>
        <name>S-adenosyl-L-methionine</name>
        <dbReference type="ChEBI" id="CHEBI:59789"/>
    </ligand>
</feature>
<feature type="binding site" evidence="12">
    <location>
        <begin position="276"/>
        <end position="278"/>
    </location>
    <ligand>
        <name>GTP</name>
        <dbReference type="ChEBI" id="CHEBI:37565"/>
    </ligand>
</feature>
<keyword evidence="8 12" id="KW-0342">GTP-binding</keyword>
<dbReference type="PANTHER" id="PTHR22960:SF0">
    <property type="entry name" value="MOLYBDENUM COFACTOR BIOSYNTHESIS PROTEIN 1"/>
    <property type="match status" value="1"/>
</dbReference>
<evidence type="ECO:0000256" key="4">
    <source>
        <dbReference type="ARBA" id="ARBA00022723"/>
    </source>
</evidence>
<dbReference type="CDD" id="cd01335">
    <property type="entry name" value="Radical_SAM"/>
    <property type="match status" value="1"/>
</dbReference>
<keyword evidence="4 12" id="KW-0479">Metal-binding</keyword>
<comment type="similarity">
    <text evidence="12">Belongs to the radical SAM superfamily. MoaA family.</text>
</comment>
<dbReference type="InterPro" id="IPR010505">
    <property type="entry name" value="MoaA_twitch"/>
</dbReference>
<evidence type="ECO:0000256" key="6">
    <source>
        <dbReference type="ARBA" id="ARBA00023004"/>
    </source>
</evidence>
<keyword evidence="2 12" id="KW-0004">4Fe-4S</keyword>
<feature type="binding site" evidence="12">
    <location>
        <position position="136"/>
    </location>
    <ligand>
        <name>S-adenosyl-L-methionine</name>
        <dbReference type="ChEBI" id="CHEBI:59789"/>
    </ligand>
</feature>
<dbReference type="GO" id="GO:0046872">
    <property type="term" value="F:metal ion binding"/>
    <property type="evidence" value="ECO:0007669"/>
    <property type="project" value="UniProtKB-KW"/>
</dbReference>
<keyword evidence="15" id="KW-1185">Reference proteome</keyword>
<dbReference type="EC" id="4.1.99.22" evidence="1 12"/>
<comment type="cofactor">
    <cofactor evidence="12">
        <name>[4Fe-4S] cluster</name>
        <dbReference type="ChEBI" id="CHEBI:49883"/>
    </cofactor>
    <text evidence="12">Binds 2 [4Fe-4S] clusters. Binds 1 [4Fe-4S] cluster coordinated with 3 cysteines and an exchangeable S-adenosyl-L-methionine and 1 [4Fe-4S] cluster coordinated with 3 cysteines and the GTP-derived substrate.</text>
</comment>
<dbReference type="GO" id="GO:0061799">
    <property type="term" value="F:cyclic pyranopterin monophosphate synthase activity"/>
    <property type="evidence" value="ECO:0007669"/>
    <property type="project" value="TreeGrafter"/>
</dbReference>
<feature type="binding site" evidence="12">
    <location>
        <position position="172"/>
    </location>
    <ligand>
        <name>GTP</name>
        <dbReference type="ChEBI" id="CHEBI:37565"/>
    </ligand>
</feature>
<keyword evidence="6 12" id="KW-0408">Iron</keyword>
<evidence type="ECO:0000256" key="2">
    <source>
        <dbReference type="ARBA" id="ARBA00022485"/>
    </source>
</evidence>
<evidence type="ECO:0000313" key="15">
    <source>
        <dbReference type="Proteomes" id="UP000186469"/>
    </source>
</evidence>
<feature type="domain" description="Radical SAM core" evidence="13">
    <location>
        <begin position="21"/>
        <end position="244"/>
    </location>
</feature>
<dbReference type="EMBL" id="FRDI01000002">
    <property type="protein sequence ID" value="SHN50343.1"/>
    <property type="molecule type" value="Genomic_DNA"/>
</dbReference>
<feature type="binding site" evidence="12">
    <location>
        <position position="288"/>
    </location>
    <ligand>
        <name>[4Fe-4S] cluster</name>
        <dbReference type="ChEBI" id="CHEBI:49883"/>
        <label>2</label>
        <note>4Fe-4S-substrate</note>
    </ligand>
</feature>
<organism evidence="14 15">
    <name type="scientific">Desulfovibrio litoralis DSM 11393</name>
    <dbReference type="NCBI Taxonomy" id="1121455"/>
    <lineage>
        <taxon>Bacteria</taxon>
        <taxon>Pseudomonadati</taxon>
        <taxon>Thermodesulfobacteriota</taxon>
        <taxon>Desulfovibrionia</taxon>
        <taxon>Desulfovibrionales</taxon>
        <taxon>Desulfovibrionaceae</taxon>
        <taxon>Desulfovibrio</taxon>
    </lineage>
</organism>
<dbReference type="GO" id="GO:0051539">
    <property type="term" value="F:4 iron, 4 sulfur cluster binding"/>
    <property type="evidence" value="ECO:0007669"/>
    <property type="project" value="UniProtKB-UniRule"/>
</dbReference>
<feature type="binding site" evidence="12">
    <location>
        <position position="271"/>
    </location>
    <ligand>
        <name>[4Fe-4S] cluster</name>
        <dbReference type="ChEBI" id="CHEBI:49883"/>
        <label>2</label>
        <note>4Fe-4S-substrate</note>
    </ligand>
</feature>
<dbReference type="PROSITE" id="PS51918">
    <property type="entry name" value="RADICAL_SAM"/>
    <property type="match status" value="1"/>
</dbReference>
<feature type="binding site" evidence="12">
    <location>
        <position position="44"/>
    </location>
    <ligand>
        <name>[4Fe-4S] cluster</name>
        <dbReference type="ChEBI" id="CHEBI:49883"/>
        <label>1</label>
        <note>4Fe-4S-S-AdoMet</note>
    </ligand>
</feature>
<gene>
    <name evidence="12" type="primary">moaA</name>
    <name evidence="14" type="ORF">SAMN02745728_00233</name>
</gene>
<name>A0A1M7RVQ2_9BACT</name>
<dbReference type="InterPro" id="IPR000385">
    <property type="entry name" value="MoaA_NifB_PqqE_Fe-S-bd_CS"/>
</dbReference>
<dbReference type="InterPro" id="IPR040064">
    <property type="entry name" value="MoaA-like"/>
</dbReference>
<dbReference type="GO" id="GO:0061798">
    <property type="term" value="F:GTP 3',8'-cyclase activity"/>
    <property type="evidence" value="ECO:0007669"/>
    <property type="project" value="UniProtKB-UniRule"/>
</dbReference>
<dbReference type="Gene3D" id="3.20.20.70">
    <property type="entry name" value="Aldolase class I"/>
    <property type="match status" value="1"/>
</dbReference>
<evidence type="ECO:0000259" key="13">
    <source>
        <dbReference type="PROSITE" id="PS51918"/>
    </source>
</evidence>
<dbReference type="SMART" id="SM00729">
    <property type="entry name" value="Elp3"/>
    <property type="match status" value="1"/>
</dbReference>
<feature type="binding site" evidence="12">
    <location>
        <position position="30"/>
    </location>
    <ligand>
        <name>GTP</name>
        <dbReference type="ChEBI" id="CHEBI:37565"/>
    </ligand>
</feature>
<dbReference type="InterPro" id="IPR006638">
    <property type="entry name" value="Elp3/MiaA/NifB-like_rSAM"/>
</dbReference>
<comment type="catalytic activity">
    <reaction evidence="11 12">
        <text>GTP + AH2 + S-adenosyl-L-methionine = (8S)-3',8-cyclo-7,8-dihydroguanosine 5'-triphosphate + 5'-deoxyadenosine + L-methionine + A + H(+)</text>
        <dbReference type="Rhea" id="RHEA:49576"/>
        <dbReference type="ChEBI" id="CHEBI:13193"/>
        <dbReference type="ChEBI" id="CHEBI:15378"/>
        <dbReference type="ChEBI" id="CHEBI:17319"/>
        <dbReference type="ChEBI" id="CHEBI:17499"/>
        <dbReference type="ChEBI" id="CHEBI:37565"/>
        <dbReference type="ChEBI" id="CHEBI:57844"/>
        <dbReference type="ChEBI" id="CHEBI:59789"/>
        <dbReference type="ChEBI" id="CHEBI:131766"/>
        <dbReference type="EC" id="4.1.99.22"/>
    </reaction>
</comment>
<dbReference type="OrthoDB" id="9763993at2"/>
<evidence type="ECO:0000256" key="7">
    <source>
        <dbReference type="ARBA" id="ARBA00023014"/>
    </source>
</evidence>
<evidence type="ECO:0000256" key="1">
    <source>
        <dbReference type="ARBA" id="ARBA00012167"/>
    </source>
</evidence>
<keyword evidence="10 12" id="KW-0456">Lyase</keyword>
<dbReference type="PROSITE" id="PS01305">
    <property type="entry name" value="MOAA_NIFB_PQQE"/>
    <property type="match status" value="1"/>
</dbReference>
<proteinExistence type="inferred from homology"/>
<dbReference type="AlphaFoldDB" id="A0A1M7RVQ2"/>
<dbReference type="SFLD" id="SFLDG01067">
    <property type="entry name" value="SPASM/twitch_domain_containing"/>
    <property type="match status" value="1"/>
</dbReference>
<keyword evidence="5 12" id="KW-0547">Nucleotide-binding</keyword>
<dbReference type="InterPro" id="IPR007197">
    <property type="entry name" value="rSAM"/>
</dbReference>
<dbReference type="InterPro" id="IPR013483">
    <property type="entry name" value="MoaA"/>
</dbReference>
<comment type="function">
    <text evidence="12">Catalyzes the cyclization of GTP to (8S)-3',8-cyclo-7,8-dihydroguanosine 5'-triphosphate.</text>
</comment>
<evidence type="ECO:0000256" key="9">
    <source>
        <dbReference type="ARBA" id="ARBA00023150"/>
    </source>
</evidence>
<evidence type="ECO:0000256" key="3">
    <source>
        <dbReference type="ARBA" id="ARBA00022691"/>
    </source>
</evidence>
<dbReference type="GO" id="GO:1904047">
    <property type="term" value="F:S-adenosyl-L-methionine binding"/>
    <property type="evidence" value="ECO:0007669"/>
    <property type="project" value="UniProtKB-UniRule"/>
</dbReference>
<dbReference type="Pfam" id="PF04055">
    <property type="entry name" value="Radical_SAM"/>
    <property type="match status" value="1"/>
</dbReference>
<dbReference type="InterPro" id="IPR013785">
    <property type="entry name" value="Aldolase_TIM"/>
</dbReference>
<dbReference type="Proteomes" id="UP000186469">
    <property type="component" value="Unassembled WGS sequence"/>
</dbReference>
<sequence>MPQVDCKNTDSNTHDPVLFDIHGRAVRYVRISLTDRCNFRCIYCSSCDKIQKTIPHDDILRYEELLELSSLLVNRGVEKIRLTGGEPFVRKGIMNFLERLHKAHPELLISLTSNGSLLKPYLQGLKDLGIKSLNISLDSLNPQRFEQITGSDSLSKVREAIDSALDIGLNIKINAVALRRFNKDELKDFLELAMNNPLEVRFIEYMPMGGHEPWLDSNFWAAEDILAEAKNYVTLKAQDKKDPRSGPAKSFEIVGGKGRFGLITPLSNHFCFQCNRLRITADGRLRTCLFSEKEYKVRELLRHSKLGIKFVDKLFTQAIKHKPIGFDLLEAKKAAKTTGRKMNAIGG</sequence>
<evidence type="ECO:0000256" key="12">
    <source>
        <dbReference type="HAMAP-Rule" id="MF_01225"/>
    </source>
</evidence>
<evidence type="ECO:0000256" key="10">
    <source>
        <dbReference type="ARBA" id="ARBA00023239"/>
    </source>
</evidence>
<dbReference type="SFLD" id="SFLDG01383">
    <property type="entry name" value="cyclic_pyranopterin_phosphate"/>
    <property type="match status" value="1"/>
</dbReference>
<dbReference type="UniPathway" id="UPA00344"/>
<dbReference type="STRING" id="1121455.SAMN02745728_00233"/>
<dbReference type="SFLD" id="SFLDS00029">
    <property type="entry name" value="Radical_SAM"/>
    <property type="match status" value="1"/>
</dbReference>
<accession>A0A1M7RVQ2</accession>
<feature type="binding site" evidence="12">
    <location>
        <position position="41"/>
    </location>
    <ligand>
        <name>[4Fe-4S] cluster</name>
        <dbReference type="ChEBI" id="CHEBI:49883"/>
        <label>1</label>
        <note>4Fe-4S-S-AdoMet</note>
    </ligand>
</feature>
<dbReference type="SFLD" id="SFLDG01386">
    <property type="entry name" value="main_SPASM_domain-containing"/>
    <property type="match status" value="1"/>
</dbReference>
<dbReference type="NCBIfam" id="TIGR02666">
    <property type="entry name" value="moaA"/>
    <property type="match status" value="1"/>
</dbReference>
<evidence type="ECO:0000256" key="11">
    <source>
        <dbReference type="ARBA" id="ARBA00048697"/>
    </source>
</evidence>
<dbReference type="PANTHER" id="PTHR22960">
    <property type="entry name" value="MOLYBDOPTERIN COFACTOR SYNTHESIS PROTEIN A"/>
    <property type="match status" value="1"/>
</dbReference>
<dbReference type="GO" id="GO:0006777">
    <property type="term" value="P:Mo-molybdopterin cofactor biosynthetic process"/>
    <property type="evidence" value="ECO:0007669"/>
    <property type="project" value="UniProtKB-UniRule"/>
</dbReference>
<keyword evidence="7 12" id="KW-0411">Iron-sulfur</keyword>
<dbReference type="RefSeq" id="WP_072695651.1">
    <property type="nucleotide sequence ID" value="NZ_FRDI01000002.1"/>
</dbReference>
<comment type="subunit">
    <text evidence="12">Monomer and homodimer.</text>
</comment>
<keyword evidence="3 12" id="KW-0949">S-adenosyl-L-methionine</keyword>
<dbReference type="InterPro" id="IPR050105">
    <property type="entry name" value="MoCo_biosynth_MoaA/MoaC"/>
</dbReference>
<dbReference type="InterPro" id="IPR058240">
    <property type="entry name" value="rSAM_sf"/>
</dbReference>
<dbReference type="SUPFAM" id="SSF102114">
    <property type="entry name" value="Radical SAM enzymes"/>
    <property type="match status" value="1"/>
</dbReference>
<reference evidence="14 15" key="1">
    <citation type="submission" date="2016-12" db="EMBL/GenBank/DDBJ databases">
        <authorList>
            <person name="Song W.-J."/>
            <person name="Kurnit D.M."/>
        </authorList>
    </citation>
    <scope>NUCLEOTIDE SEQUENCE [LARGE SCALE GENOMIC DNA]</scope>
    <source>
        <strain evidence="14 15">DSM 11393</strain>
    </source>
</reference>
<dbReference type="GO" id="GO:0005525">
    <property type="term" value="F:GTP binding"/>
    <property type="evidence" value="ECO:0007669"/>
    <property type="project" value="UniProtKB-UniRule"/>
</dbReference>
<evidence type="ECO:0000256" key="8">
    <source>
        <dbReference type="ARBA" id="ARBA00023134"/>
    </source>
</evidence>
<comment type="pathway">
    <text evidence="12">Cofactor biosynthesis; molybdopterin biosynthesis.</text>
</comment>